<protein>
    <submittedName>
        <fullName evidence="1">Uncharacterized protein</fullName>
    </submittedName>
</protein>
<proteinExistence type="predicted"/>
<evidence type="ECO:0000313" key="1">
    <source>
        <dbReference type="EMBL" id="KAF9065256.1"/>
    </source>
</evidence>
<comment type="caution">
    <text evidence="1">The sequence shown here is derived from an EMBL/GenBank/DDBJ whole genome shotgun (WGS) entry which is preliminary data.</text>
</comment>
<gene>
    <name evidence="1" type="ORF">BDP27DRAFT_1229184</name>
</gene>
<dbReference type="Proteomes" id="UP000772434">
    <property type="component" value="Unassembled WGS sequence"/>
</dbReference>
<accession>A0A9P5PH48</accession>
<organism evidence="1 2">
    <name type="scientific">Rhodocollybia butyracea</name>
    <dbReference type="NCBI Taxonomy" id="206335"/>
    <lineage>
        <taxon>Eukaryota</taxon>
        <taxon>Fungi</taxon>
        <taxon>Dikarya</taxon>
        <taxon>Basidiomycota</taxon>
        <taxon>Agaricomycotina</taxon>
        <taxon>Agaricomycetes</taxon>
        <taxon>Agaricomycetidae</taxon>
        <taxon>Agaricales</taxon>
        <taxon>Marasmiineae</taxon>
        <taxon>Omphalotaceae</taxon>
        <taxon>Rhodocollybia</taxon>
    </lineage>
</organism>
<dbReference type="EMBL" id="JADNRY010000106">
    <property type="protein sequence ID" value="KAF9065256.1"/>
    <property type="molecule type" value="Genomic_DNA"/>
</dbReference>
<keyword evidence="2" id="KW-1185">Reference proteome</keyword>
<name>A0A9P5PH48_9AGAR</name>
<sequence length="78" mass="8306">VYSRTAVDFEPSTQSCIPTDSKTDCAAPRTATTVGNYDCNRGGHVILQGLNLVLEFPPGATAILPPAPVRHFHTPEQG</sequence>
<reference evidence="1" key="1">
    <citation type="submission" date="2020-11" db="EMBL/GenBank/DDBJ databases">
        <authorList>
            <consortium name="DOE Joint Genome Institute"/>
            <person name="Ahrendt S."/>
            <person name="Riley R."/>
            <person name="Andreopoulos W."/>
            <person name="Labutti K."/>
            <person name="Pangilinan J."/>
            <person name="Ruiz-Duenas F.J."/>
            <person name="Barrasa J.M."/>
            <person name="Sanchez-Garcia M."/>
            <person name="Camarero S."/>
            <person name="Miyauchi S."/>
            <person name="Serrano A."/>
            <person name="Linde D."/>
            <person name="Babiker R."/>
            <person name="Drula E."/>
            <person name="Ayuso-Fernandez I."/>
            <person name="Pacheco R."/>
            <person name="Padilla G."/>
            <person name="Ferreira P."/>
            <person name="Barriuso J."/>
            <person name="Kellner H."/>
            <person name="Castanera R."/>
            <person name="Alfaro M."/>
            <person name="Ramirez L."/>
            <person name="Pisabarro A.G."/>
            <person name="Kuo A."/>
            <person name="Tritt A."/>
            <person name="Lipzen A."/>
            <person name="He G."/>
            <person name="Yan M."/>
            <person name="Ng V."/>
            <person name="Cullen D."/>
            <person name="Martin F."/>
            <person name="Rosso M.-N."/>
            <person name="Henrissat B."/>
            <person name="Hibbett D."/>
            <person name="Martinez A.T."/>
            <person name="Grigoriev I.V."/>
        </authorList>
    </citation>
    <scope>NUCLEOTIDE SEQUENCE</scope>
    <source>
        <strain evidence="1">AH 40177</strain>
    </source>
</reference>
<evidence type="ECO:0000313" key="2">
    <source>
        <dbReference type="Proteomes" id="UP000772434"/>
    </source>
</evidence>
<dbReference type="AlphaFoldDB" id="A0A9P5PH48"/>
<feature type="non-terminal residue" evidence="1">
    <location>
        <position position="1"/>
    </location>
</feature>
<dbReference type="OrthoDB" id="3202607at2759"/>